<comment type="caution">
    <text evidence="2">The sequence shown here is derived from an EMBL/GenBank/DDBJ whole genome shotgun (WGS) entry which is preliminary data.</text>
</comment>
<feature type="region of interest" description="Disordered" evidence="1">
    <location>
        <begin position="198"/>
        <end position="221"/>
    </location>
</feature>
<proteinExistence type="predicted"/>
<gene>
    <name evidence="2" type="ORF">C1SCF055_LOCUS21251</name>
</gene>
<reference evidence="3 4" key="2">
    <citation type="submission" date="2024-05" db="EMBL/GenBank/DDBJ databases">
        <authorList>
            <person name="Chen Y."/>
            <person name="Shah S."/>
            <person name="Dougan E. K."/>
            <person name="Thang M."/>
            <person name="Chan C."/>
        </authorList>
    </citation>
    <scope>NUCLEOTIDE SEQUENCE [LARGE SCALE GENOMIC DNA]</scope>
</reference>
<dbReference type="EMBL" id="CAMXCT030001975">
    <property type="protein sequence ID" value="CAL4781928.1"/>
    <property type="molecule type" value="Genomic_DNA"/>
</dbReference>
<reference evidence="2" key="1">
    <citation type="submission" date="2022-10" db="EMBL/GenBank/DDBJ databases">
        <authorList>
            <person name="Chen Y."/>
            <person name="Dougan E. K."/>
            <person name="Chan C."/>
            <person name="Rhodes N."/>
            <person name="Thang M."/>
        </authorList>
    </citation>
    <scope>NUCLEOTIDE SEQUENCE</scope>
</reference>
<evidence type="ECO:0000313" key="4">
    <source>
        <dbReference type="Proteomes" id="UP001152797"/>
    </source>
</evidence>
<accession>A0A9P1CQS6</accession>
<organism evidence="2">
    <name type="scientific">Cladocopium goreaui</name>
    <dbReference type="NCBI Taxonomy" id="2562237"/>
    <lineage>
        <taxon>Eukaryota</taxon>
        <taxon>Sar</taxon>
        <taxon>Alveolata</taxon>
        <taxon>Dinophyceae</taxon>
        <taxon>Suessiales</taxon>
        <taxon>Symbiodiniaceae</taxon>
        <taxon>Cladocopium</taxon>
    </lineage>
</organism>
<protein>
    <submittedName>
        <fullName evidence="3">Riboflavin biosynthesis protein RibBA</fullName>
    </submittedName>
</protein>
<evidence type="ECO:0000313" key="3">
    <source>
        <dbReference type="EMBL" id="CAL4781928.1"/>
    </source>
</evidence>
<evidence type="ECO:0000313" key="2">
    <source>
        <dbReference type="EMBL" id="CAI3994616.1"/>
    </source>
</evidence>
<feature type="compositionally biased region" description="Low complexity" evidence="1">
    <location>
        <begin position="198"/>
        <end position="207"/>
    </location>
</feature>
<dbReference type="InterPro" id="IPR035979">
    <property type="entry name" value="RBD_domain_sf"/>
</dbReference>
<dbReference type="OrthoDB" id="407181at2759"/>
<evidence type="ECO:0000256" key="1">
    <source>
        <dbReference type="SAM" id="MobiDB-lite"/>
    </source>
</evidence>
<dbReference type="EMBL" id="CAMXCT020001975">
    <property type="protein sequence ID" value="CAL1147991.1"/>
    <property type="molecule type" value="Genomic_DNA"/>
</dbReference>
<dbReference type="GO" id="GO:0003676">
    <property type="term" value="F:nucleic acid binding"/>
    <property type="evidence" value="ECO:0007669"/>
    <property type="project" value="InterPro"/>
</dbReference>
<dbReference type="SUPFAM" id="SSF54928">
    <property type="entry name" value="RNA-binding domain, RBD"/>
    <property type="match status" value="1"/>
</dbReference>
<name>A0A9P1CQS6_9DINO</name>
<dbReference type="Proteomes" id="UP001152797">
    <property type="component" value="Unassembled WGS sequence"/>
</dbReference>
<sequence>MASWSQLGQLGPHITTLTLRGISKTRNRGSILQLLDDAGGKYNFVYMPAGRSTHAGLAIVNFVDAEACHRCFLALKNMQEQGLMVGIKSIGQSKIQGFSENLAYYVVISRQDERVTDQPLIFVNGEAADERFLEYLIKTFVTHAMKQRAEEQAEAMYSIGKMGPSPPGLTCGPLQPGCLSRNKDGAPSQAPAIPALSVSLGSNSSRSSRPETQMPPTPQMPLAAQEGLPIYDIHADAEIQALCDRLGRKTCDGMIVFSL</sequence>
<dbReference type="AlphaFoldDB" id="A0A9P1CQS6"/>
<dbReference type="EMBL" id="CAMXCT010001975">
    <property type="protein sequence ID" value="CAI3994616.1"/>
    <property type="molecule type" value="Genomic_DNA"/>
</dbReference>
<keyword evidence="4" id="KW-1185">Reference proteome</keyword>